<dbReference type="Gene3D" id="3.90.226.10">
    <property type="entry name" value="2-enoyl-CoA Hydratase, Chain A, domain 1"/>
    <property type="match status" value="1"/>
</dbReference>
<dbReference type="EMBL" id="JAPQKO010000001">
    <property type="protein sequence ID" value="KAJ5184071.1"/>
    <property type="molecule type" value="Genomic_DNA"/>
</dbReference>
<comment type="caution">
    <text evidence="5">The sequence shown here is derived from an EMBL/GenBank/DDBJ whole genome shotgun (WGS) entry which is preliminary data.</text>
</comment>
<dbReference type="GO" id="GO:0008236">
    <property type="term" value="F:serine-type peptidase activity"/>
    <property type="evidence" value="ECO:0007669"/>
    <property type="project" value="InterPro"/>
</dbReference>
<gene>
    <name evidence="5" type="ORF">N7492_001687</name>
</gene>
<evidence type="ECO:0000259" key="3">
    <source>
        <dbReference type="Pfam" id="PF03572"/>
    </source>
</evidence>
<dbReference type="InterPro" id="IPR005151">
    <property type="entry name" value="Tail-specific_protease"/>
</dbReference>
<feature type="domain" description="CPAF-like PDZ" evidence="4">
    <location>
        <begin position="148"/>
        <end position="274"/>
    </location>
</feature>
<dbReference type="SUPFAM" id="SSF52096">
    <property type="entry name" value="ClpP/crotonase"/>
    <property type="match status" value="1"/>
</dbReference>
<evidence type="ECO:0000313" key="6">
    <source>
        <dbReference type="Proteomes" id="UP001146351"/>
    </source>
</evidence>
<accession>A0A9W9IV63</accession>
<reference evidence="5" key="2">
    <citation type="journal article" date="2023" name="IMA Fungus">
        <title>Comparative genomic study of the Penicillium genus elucidates a diverse pangenome and 15 lateral gene transfer events.</title>
        <authorList>
            <person name="Petersen C."/>
            <person name="Sorensen T."/>
            <person name="Nielsen M.R."/>
            <person name="Sondergaard T.E."/>
            <person name="Sorensen J.L."/>
            <person name="Fitzpatrick D.A."/>
            <person name="Frisvad J.C."/>
            <person name="Nielsen K.L."/>
        </authorList>
    </citation>
    <scope>NUCLEOTIDE SEQUENCE</scope>
    <source>
        <strain evidence="5">IBT 21917</strain>
    </source>
</reference>
<reference evidence="5" key="1">
    <citation type="submission" date="2022-11" db="EMBL/GenBank/DDBJ databases">
        <authorList>
            <person name="Petersen C."/>
        </authorList>
    </citation>
    <scope>NUCLEOTIDE SEQUENCE</scope>
    <source>
        <strain evidence="5">IBT 21917</strain>
    </source>
</reference>
<feature type="domain" description="Tail specific protease" evidence="3">
    <location>
        <begin position="378"/>
        <end position="566"/>
    </location>
</feature>
<feature type="compositionally biased region" description="Low complexity" evidence="1">
    <location>
        <begin position="310"/>
        <end position="352"/>
    </location>
</feature>
<evidence type="ECO:0000256" key="1">
    <source>
        <dbReference type="SAM" id="MobiDB-lite"/>
    </source>
</evidence>
<dbReference type="PANTHER" id="PTHR37049">
    <property type="entry name" value="PEPTIDASE S41 FAMILY PROTEIN"/>
    <property type="match status" value="1"/>
</dbReference>
<protein>
    <submittedName>
        <fullName evidence="5">Peptidase S41 family protein</fullName>
    </submittedName>
</protein>
<dbReference type="OrthoDB" id="27214at2759"/>
<evidence type="ECO:0000259" key="4">
    <source>
        <dbReference type="Pfam" id="PF23658"/>
    </source>
</evidence>
<dbReference type="InterPro" id="IPR052766">
    <property type="entry name" value="S41A_metabolite_peptidase"/>
</dbReference>
<evidence type="ECO:0000256" key="2">
    <source>
        <dbReference type="SAM" id="SignalP"/>
    </source>
</evidence>
<dbReference type="PANTHER" id="PTHR37049:SF4">
    <property type="entry name" value="RHODANESE DOMAIN-CONTAINING PROTEIN"/>
    <property type="match status" value="1"/>
</dbReference>
<keyword evidence="6" id="KW-1185">Reference proteome</keyword>
<feature type="region of interest" description="Disordered" evidence="1">
    <location>
        <begin position="309"/>
        <end position="352"/>
    </location>
</feature>
<dbReference type="AlphaFoldDB" id="A0A9W9IV63"/>
<organism evidence="5 6">
    <name type="scientific">Penicillium capsulatum</name>
    <dbReference type="NCBI Taxonomy" id="69766"/>
    <lineage>
        <taxon>Eukaryota</taxon>
        <taxon>Fungi</taxon>
        <taxon>Dikarya</taxon>
        <taxon>Ascomycota</taxon>
        <taxon>Pezizomycotina</taxon>
        <taxon>Eurotiomycetes</taxon>
        <taxon>Eurotiomycetidae</taxon>
        <taxon>Eurotiales</taxon>
        <taxon>Aspergillaceae</taxon>
        <taxon>Penicillium</taxon>
    </lineage>
</organism>
<proteinExistence type="predicted"/>
<dbReference type="Pfam" id="PF23658">
    <property type="entry name" value="PDZ_CPAF_rel"/>
    <property type="match status" value="1"/>
</dbReference>
<feature type="signal peptide" evidence="2">
    <location>
        <begin position="1"/>
        <end position="19"/>
    </location>
</feature>
<name>A0A9W9IV63_9EURO</name>
<dbReference type="InterPro" id="IPR029045">
    <property type="entry name" value="ClpP/crotonase-like_dom_sf"/>
</dbReference>
<dbReference type="GO" id="GO:0006508">
    <property type="term" value="P:proteolysis"/>
    <property type="evidence" value="ECO:0007669"/>
    <property type="project" value="InterPro"/>
</dbReference>
<sequence>MPWKRLFLLALATACPVAASSKVEPCEQIRQIYEKSQDAASKISVPGGLAYDCLQTMPFHSEGSTQFVQELRKWMQWHSTIDTLKKPPTGYTSPPVDIPAGLDEIEANATKSLYKSQFDFDQGVDRLLRSAHDQHLRMDTCANIVFEFHVDFPLVSVSSDGLEVPEIFAFADVPLLSKKLGPVSRLESINGKNAVTFLNAFGLSLTQQDPDARYNALFHAPNRFISSTGSTSVSEDPNRGSWEYNDGTWPGSTEFELKFANGTTRNIKTTAQFKLGLKFPYKDGKDLMKDFCLSKGQQPILRKEMASLMASAPTQSTTPMPSSSSATRKVSSSASPTRAASSPASVTTPLSSEFPTAVVRTEDESLSGYYPKGKDLAVLYIGNFSPQDGMDFSHTATEFIQKAKSAGKKKLIIDLSFNRGGTIAVGLDLFRLFFPNKELLTETRFRAHETMDLIGKALAHEKVNPDTDAVYDSFTVAGILSPHQKKFDSWSDIYGPHKEQGSSMSSLVTQMNFTLESIRNKSIRGYGPVKLNETEPPFAADDILIVTNGVCGSTCTIFSELMKYQAGVKSLAFGGRPRTGKMQTLGSTKGQMVMAANTIELSLKKANGLAANSTRDGHPVLSETERKRLKELTPLPFDNLTISGLDGLNLNFVNGYRPDHDDTPLQFIYEPAECRLFFTAENILHPETTWRAAAHAFWEGGPCVKDSTSKA</sequence>
<feature type="chain" id="PRO_5040991134" evidence="2">
    <location>
        <begin position="20"/>
        <end position="711"/>
    </location>
</feature>
<evidence type="ECO:0000313" key="5">
    <source>
        <dbReference type="EMBL" id="KAJ5184071.1"/>
    </source>
</evidence>
<dbReference type="Pfam" id="PF03572">
    <property type="entry name" value="Peptidase_S41"/>
    <property type="match status" value="1"/>
</dbReference>
<keyword evidence="2" id="KW-0732">Signal</keyword>
<dbReference type="InterPro" id="IPR056186">
    <property type="entry name" value="PDZ_CPAF-rel"/>
</dbReference>
<dbReference type="Proteomes" id="UP001146351">
    <property type="component" value="Unassembled WGS sequence"/>
</dbReference>